<feature type="region of interest" description="Disordered" evidence="1">
    <location>
        <begin position="1"/>
        <end position="34"/>
    </location>
</feature>
<feature type="compositionally biased region" description="Polar residues" evidence="1">
    <location>
        <begin position="730"/>
        <end position="758"/>
    </location>
</feature>
<evidence type="ECO:0000313" key="4">
    <source>
        <dbReference type="Proteomes" id="UP000030753"/>
    </source>
</evidence>
<dbReference type="GO" id="GO:0004674">
    <property type="term" value="F:protein serine/threonine kinase activity"/>
    <property type="evidence" value="ECO:0007669"/>
    <property type="project" value="TreeGrafter"/>
</dbReference>
<keyword evidence="3" id="KW-0808">Transferase</keyword>
<feature type="compositionally biased region" description="Basic and acidic residues" evidence="1">
    <location>
        <begin position="777"/>
        <end position="787"/>
    </location>
</feature>
<dbReference type="Pfam" id="PF00069">
    <property type="entry name" value="Pkinase"/>
    <property type="match status" value="1"/>
</dbReference>
<accession>W9HDW7</accession>
<feature type="compositionally biased region" description="Polar residues" evidence="1">
    <location>
        <begin position="680"/>
        <end position="689"/>
    </location>
</feature>
<feature type="domain" description="Protein kinase" evidence="2">
    <location>
        <begin position="278"/>
        <end position="612"/>
    </location>
</feature>
<dbReference type="AlphaFoldDB" id="W9HDW7"/>
<feature type="compositionally biased region" description="Basic and acidic residues" evidence="1">
    <location>
        <begin position="816"/>
        <end position="834"/>
    </location>
</feature>
<dbReference type="GO" id="GO:0005524">
    <property type="term" value="F:ATP binding"/>
    <property type="evidence" value="ECO:0007669"/>
    <property type="project" value="InterPro"/>
</dbReference>
<name>W9HDW7_FUSOX</name>
<protein>
    <submittedName>
        <fullName evidence="3">CMGC/DYRK protein kinase</fullName>
    </submittedName>
</protein>
<dbReference type="PROSITE" id="PS50011">
    <property type="entry name" value="PROTEIN_KINASE_DOM"/>
    <property type="match status" value="1"/>
</dbReference>
<dbReference type="InterPro" id="IPR011009">
    <property type="entry name" value="Kinase-like_dom_sf"/>
</dbReference>
<evidence type="ECO:0000259" key="2">
    <source>
        <dbReference type="PROSITE" id="PS50011"/>
    </source>
</evidence>
<evidence type="ECO:0000256" key="1">
    <source>
        <dbReference type="SAM" id="MobiDB-lite"/>
    </source>
</evidence>
<dbReference type="HOGENOM" id="CLU_319587_0_0_1"/>
<feature type="region of interest" description="Disordered" evidence="1">
    <location>
        <begin position="668"/>
        <end position="697"/>
    </location>
</feature>
<dbReference type="SMART" id="SM00220">
    <property type="entry name" value="S_TKc"/>
    <property type="match status" value="1"/>
</dbReference>
<sequence>MSQGNLGLAKRSSIPANQVSSPPNTLNTNETSRSWTGRSDLCFASIDTVHDGGNALHSAWERNQAQSSPSDDLTITQRLHKLLDNNPITSSTLSEALHSNAERVGGRLYLPLDKLKALINSVSVRELLTSLDLSDIAVKTVVQGMFSCDLYSQDQHTTQKKEHHDRSGFSRIFAILVITDRAKEIEKFIENGVGDSALPLIEIKEAAQHSRGHVHMHSMGRPDIDKRKLIECFSAFKNTDSMHFLMYQDMINIPFFSFPGDNSTVLFYELHPSCILPITYIGTPKHGGNGSVKKIVLHTAHHNYKAAKTESLNNEFAVKTLHIHNEERFKKEVEVLERLPPKRPRSSPDHLDHLVHLELAYRHGNECCLVFPWANGNLKEYWAVGKKSPKEHKDVVWFFKQCWGLAVGLRRLHDPRSYNIAPQNTDYGRHGDIKPENILWFSEYRGEEDHLAICDFGSTEFNSSHSKSQVNADEIYGYTTTYQPPDTFLQTKVNQKYDVWSLGCVFLEFISWFLLGGHAAVGKFPKFRVTEFGDGIVGLDTFFCIDWKGRNKSETSVTVKPAVIRITELHEIESCPESIHDFLDLIQWEMLVPNPPQRSNCKEVRTVLHEIYEKCSGKIVYATEAFKYKPKKPVSKGADLLTSLRTSSIVRSQSKIKHNSLQKILKGAGLAESRQEPGNEDSNLLSGPNNGILKSAHQAGDFDNSTAHIAFELEKYRTQPGERRIPNLPIHSTNETTGSSNGLSQVPTNDTTPLTTQPGDVALDSQESPAKHQQRSVRFDFHVEPVVESRQPPGKPRSTNIAEQVDAPDSGADASVLRDEKVSKSECEPSKNSELESLSPIPTESVVRPEPAGRRVWDMRGMFRHTVGKFKGPRKNSGRFRVSLLRRFKKSN</sequence>
<proteinExistence type="predicted"/>
<organism evidence="3 4">
    <name type="scientific">Fusarium oxysporum NRRL 32931</name>
    <dbReference type="NCBI Taxonomy" id="660029"/>
    <lineage>
        <taxon>Eukaryota</taxon>
        <taxon>Fungi</taxon>
        <taxon>Dikarya</taxon>
        <taxon>Ascomycota</taxon>
        <taxon>Pezizomycotina</taxon>
        <taxon>Sordariomycetes</taxon>
        <taxon>Hypocreomycetidae</taxon>
        <taxon>Hypocreales</taxon>
        <taxon>Nectriaceae</taxon>
        <taxon>Fusarium</taxon>
        <taxon>Fusarium oxysporum species complex</taxon>
    </lineage>
</organism>
<dbReference type="PANTHER" id="PTHR24359">
    <property type="entry name" value="SERINE/THREONINE-PROTEIN KINASE SBK1"/>
    <property type="match status" value="1"/>
</dbReference>
<dbReference type="PANTHER" id="PTHR24359:SF37">
    <property type="entry name" value="PROTEIN KINASE DOMAIN-CONTAINING PROTEIN"/>
    <property type="match status" value="1"/>
</dbReference>
<reference evidence="3 4" key="1">
    <citation type="submission" date="2011-06" db="EMBL/GenBank/DDBJ databases">
        <title>The Genome Sequence of Fusarium oxysporum FOSC 3-a.</title>
        <authorList>
            <consortium name="The Broad Institute Genome Sequencing Platform"/>
            <person name="Ma L.-J."/>
            <person name="Gale L.R."/>
            <person name="Schwartz D.C."/>
            <person name="Zhou S."/>
            <person name="Corby-Kistler H."/>
            <person name="Young S.K."/>
            <person name="Zeng Q."/>
            <person name="Gargeya S."/>
            <person name="Fitzgerald M."/>
            <person name="Haas B."/>
            <person name="Abouelleil A."/>
            <person name="Alvarado L."/>
            <person name="Arachchi H.M."/>
            <person name="Berlin A."/>
            <person name="Brown A."/>
            <person name="Chapman S.B."/>
            <person name="Chen Z."/>
            <person name="Dunbar C."/>
            <person name="Freedman E."/>
            <person name="Gearin G."/>
            <person name="Gellesch M."/>
            <person name="Goldberg J."/>
            <person name="Griggs A."/>
            <person name="Gujja S."/>
            <person name="Heiman D."/>
            <person name="Howarth C."/>
            <person name="Larson L."/>
            <person name="Lui A."/>
            <person name="MacDonald P.J.P."/>
            <person name="Mehta T."/>
            <person name="Montmayeur A."/>
            <person name="Murphy C."/>
            <person name="Neiman D."/>
            <person name="Pearson M."/>
            <person name="Priest M."/>
            <person name="Roberts A."/>
            <person name="Saif S."/>
            <person name="Shea T."/>
            <person name="Shenoy N."/>
            <person name="Sisk P."/>
            <person name="Stolte C."/>
            <person name="Sykes S."/>
            <person name="Wortman J."/>
            <person name="Nusbaum C."/>
            <person name="Birren B."/>
        </authorList>
    </citation>
    <scope>NUCLEOTIDE SEQUENCE [LARGE SCALE GENOMIC DNA]</scope>
    <source>
        <strain evidence="4">FOSC 3-a</strain>
    </source>
</reference>
<dbReference type="InterPro" id="IPR000719">
    <property type="entry name" value="Prot_kinase_dom"/>
</dbReference>
<gene>
    <name evidence="3" type="ORF">FOYG_16675</name>
</gene>
<dbReference type="EMBL" id="JH717850">
    <property type="protein sequence ID" value="EWY80748.1"/>
    <property type="molecule type" value="Genomic_DNA"/>
</dbReference>
<keyword evidence="3" id="KW-0418">Kinase</keyword>
<dbReference type="Proteomes" id="UP000030753">
    <property type="component" value="Unassembled WGS sequence"/>
</dbReference>
<dbReference type="OrthoDB" id="1046782at2759"/>
<feature type="region of interest" description="Disordered" evidence="1">
    <location>
        <begin position="717"/>
        <end position="849"/>
    </location>
</feature>
<dbReference type="SUPFAM" id="SSF56112">
    <property type="entry name" value="Protein kinase-like (PK-like)"/>
    <property type="match status" value="1"/>
</dbReference>
<dbReference type="Gene3D" id="1.10.510.10">
    <property type="entry name" value="Transferase(Phosphotransferase) domain 1"/>
    <property type="match status" value="1"/>
</dbReference>
<evidence type="ECO:0000313" key="3">
    <source>
        <dbReference type="EMBL" id="EWY80748.1"/>
    </source>
</evidence>
<feature type="compositionally biased region" description="Polar residues" evidence="1">
    <location>
        <begin position="14"/>
        <end position="34"/>
    </location>
</feature>
<dbReference type="CDD" id="cd00180">
    <property type="entry name" value="PKc"/>
    <property type="match status" value="1"/>
</dbReference>